<proteinExistence type="predicted"/>
<organism evidence="1">
    <name type="scientific">bioreactor metagenome</name>
    <dbReference type="NCBI Taxonomy" id="1076179"/>
    <lineage>
        <taxon>unclassified sequences</taxon>
        <taxon>metagenomes</taxon>
        <taxon>ecological metagenomes</taxon>
    </lineage>
</organism>
<name>A0A645FQ23_9ZZZZ</name>
<comment type="caution">
    <text evidence="1">The sequence shown here is derived from an EMBL/GenBank/DDBJ whole genome shotgun (WGS) entry which is preliminary data.</text>
</comment>
<dbReference type="EMBL" id="VSSQ01060880">
    <property type="protein sequence ID" value="MPN14273.1"/>
    <property type="molecule type" value="Genomic_DNA"/>
</dbReference>
<reference evidence="1" key="1">
    <citation type="submission" date="2019-08" db="EMBL/GenBank/DDBJ databases">
        <authorList>
            <person name="Kucharzyk K."/>
            <person name="Murdoch R.W."/>
            <person name="Higgins S."/>
            <person name="Loffler F."/>
        </authorList>
    </citation>
    <scope>NUCLEOTIDE SEQUENCE</scope>
</reference>
<dbReference type="AlphaFoldDB" id="A0A645FQ23"/>
<protein>
    <submittedName>
        <fullName evidence="1">Uncharacterized protein</fullName>
    </submittedName>
</protein>
<gene>
    <name evidence="1" type="ORF">SDC9_161599</name>
</gene>
<sequence>MRMLERIMPPINIHGTVLVQGENTTSVGARFVIL</sequence>
<accession>A0A645FQ23</accession>
<evidence type="ECO:0000313" key="1">
    <source>
        <dbReference type="EMBL" id="MPN14273.1"/>
    </source>
</evidence>